<comment type="caution">
    <text evidence="1">The sequence shown here is derived from an EMBL/GenBank/DDBJ whole genome shotgun (WGS) entry which is preliminary data.</text>
</comment>
<proteinExistence type="predicted"/>
<keyword evidence="2" id="KW-1185">Reference proteome</keyword>
<gene>
    <name evidence="1" type="ORF">L3Q82_013580</name>
</gene>
<protein>
    <submittedName>
        <fullName evidence="1">Uncharacterized protein</fullName>
    </submittedName>
</protein>
<accession>A0ACB8W0S6</accession>
<organism evidence="1 2">
    <name type="scientific">Scortum barcoo</name>
    <name type="common">barcoo grunter</name>
    <dbReference type="NCBI Taxonomy" id="214431"/>
    <lineage>
        <taxon>Eukaryota</taxon>
        <taxon>Metazoa</taxon>
        <taxon>Chordata</taxon>
        <taxon>Craniata</taxon>
        <taxon>Vertebrata</taxon>
        <taxon>Euteleostomi</taxon>
        <taxon>Actinopterygii</taxon>
        <taxon>Neopterygii</taxon>
        <taxon>Teleostei</taxon>
        <taxon>Neoteleostei</taxon>
        <taxon>Acanthomorphata</taxon>
        <taxon>Eupercaria</taxon>
        <taxon>Centrarchiformes</taxon>
        <taxon>Terapontoidei</taxon>
        <taxon>Terapontidae</taxon>
        <taxon>Scortum</taxon>
    </lineage>
</organism>
<sequence length="126" mass="14900">GDVCRVQSLLHLPPKTLIKPISNRFIQMLEVCNGLNELLDVLVVHYYHVLDLNEEHKYRRLLYQVLEKNELTVEEKARIEVLQQEQATASRMRTQVNQNQKARITVLFTEFERIKVMIDLFRGILI</sequence>
<feature type="non-terminal residue" evidence="1">
    <location>
        <position position="1"/>
    </location>
</feature>
<dbReference type="EMBL" id="CM041546">
    <property type="protein sequence ID" value="KAI3361413.1"/>
    <property type="molecule type" value="Genomic_DNA"/>
</dbReference>
<evidence type="ECO:0000313" key="2">
    <source>
        <dbReference type="Proteomes" id="UP000831701"/>
    </source>
</evidence>
<evidence type="ECO:0000313" key="1">
    <source>
        <dbReference type="EMBL" id="KAI3361413.1"/>
    </source>
</evidence>
<reference evidence="1" key="1">
    <citation type="submission" date="2022-04" db="EMBL/GenBank/DDBJ databases">
        <title>Jade perch genome.</title>
        <authorList>
            <person name="Chao B."/>
        </authorList>
    </citation>
    <scope>NUCLEOTIDE SEQUENCE</scope>
    <source>
        <strain evidence="1">CB-2022</strain>
    </source>
</reference>
<dbReference type="Proteomes" id="UP000831701">
    <property type="component" value="Chromosome 16"/>
</dbReference>
<name>A0ACB8W0S6_9TELE</name>